<protein>
    <submittedName>
        <fullName evidence="4">GRIP domain-containing protein</fullName>
    </submittedName>
</protein>
<evidence type="ECO:0000313" key="3">
    <source>
        <dbReference type="Proteomes" id="UP000887578"/>
    </source>
</evidence>
<dbReference type="AlphaFoldDB" id="A0A914PZG6"/>
<feature type="coiled-coil region" evidence="1">
    <location>
        <begin position="234"/>
        <end position="314"/>
    </location>
</feature>
<dbReference type="WBParaSite" id="PDA_v2.g24266.t1">
    <property type="protein sequence ID" value="PDA_v2.g24266.t1"/>
    <property type="gene ID" value="PDA_v2.g24266"/>
</dbReference>
<keyword evidence="3" id="KW-1185">Reference proteome</keyword>
<name>A0A914PZG6_9BILA</name>
<keyword evidence="1" id="KW-0175">Coiled coil</keyword>
<reference evidence="4" key="1">
    <citation type="submission" date="2022-11" db="UniProtKB">
        <authorList>
            <consortium name="WormBaseParasite"/>
        </authorList>
    </citation>
    <scope>IDENTIFICATION</scope>
</reference>
<feature type="compositionally biased region" description="Basic residues" evidence="2">
    <location>
        <begin position="151"/>
        <end position="161"/>
    </location>
</feature>
<organism evidence="3 4">
    <name type="scientific">Panagrolaimus davidi</name>
    <dbReference type="NCBI Taxonomy" id="227884"/>
    <lineage>
        <taxon>Eukaryota</taxon>
        <taxon>Metazoa</taxon>
        <taxon>Ecdysozoa</taxon>
        <taxon>Nematoda</taxon>
        <taxon>Chromadorea</taxon>
        <taxon>Rhabditida</taxon>
        <taxon>Tylenchina</taxon>
        <taxon>Panagrolaimomorpha</taxon>
        <taxon>Panagrolaimoidea</taxon>
        <taxon>Panagrolaimidae</taxon>
        <taxon>Panagrolaimus</taxon>
    </lineage>
</organism>
<evidence type="ECO:0000256" key="2">
    <source>
        <dbReference type="SAM" id="MobiDB-lite"/>
    </source>
</evidence>
<feature type="region of interest" description="Disordered" evidence="2">
    <location>
        <begin position="135"/>
        <end position="173"/>
    </location>
</feature>
<dbReference type="Proteomes" id="UP000887578">
    <property type="component" value="Unplaced"/>
</dbReference>
<feature type="compositionally biased region" description="Polar residues" evidence="2">
    <location>
        <begin position="162"/>
        <end position="173"/>
    </location>
</feature>
<evidence type="ECO:0000313" key="4">
    <source>
        <dbReference type="WBParaSite" id="PDA_v2.g24266.t1"/>
    </source>
</evidence>
<evidence type="ECO:0000256" key="1">
    <source>
        <dbReference type="SAM" id="Coils"/>
    </source>
</evidence>
<sequence>METPPAASTVIISDNHEIKVENESLKKEFTELKASYDEAARELDMYRNETAAAVLDRKDNPRFPRSNSSENLINTSVTPQELQRWKETAGTTFREVNRLRKNCSGLEVERRELKTQLAILKGEIELAKAQNQLNKEMAEVSRRGSFQSHKSQSHKRQRKSTNRNTRTQSLSTTTGSYATANYSFASMDVLLSNSEPNIFEEWKSTEQMNSSINEKRSFETLPKVDLQDELSIVQEAFQKQVSALKAKNAELEKALASKNKLLRHQPLSRSQEAIAPVQNLNEQKEKLAMLEREVKLYEKKIRDMEDERQTMNLVMFQKGQQAAKHDLTEDKRIDELTEDRIVLKFLHDAFYYYLLNRGNTKEHLNAIMTMLNFTSAQKDEVGKRRGNSH</sequence>
<accession>A0A914PZG6</accession>
<proteinExistence type="predicted"/>
<feature type="coiled-coil region" evidence="1">
    <location>
        <begin position="15"/>
        <end position="49"/>
    </location>
</feature>